<feature type="domain" description="CdaR GGDEF-like" evidence="4">
    <location>
        <begin position="168"/>
        <end position="294"/>
    </location>
</feature>
<comment type="similarity">
    <text evidence="1">Belongs to the CdaR family.</text>
</comment>
<evidence type="ECO:0000259" key="3">
    <source>
        <dbReference type="Pfam" id="PF14361"/>
    </source>
</evidence>
<dbReference type="InterPro" id="IPR041522">
    <property type="entry name" value="CdaR_GGDEF"/>
</dbReference>
<proteinExistence type="inferred from homology"/>
<dbReference type="Pfam" id="PF14361">
    <property type="entry name" value="RsbRD_N"/>
    <property type="match status" value="1"/>
</dbReference>
<reference evidence="5 6" key="1">
    <citation type="submission" date="2018-10" db="EMBL/GenBank/DDBJ databases">
        <authorList>
            <person name="Chen W.-M."/>
        </authorList>
    </citation>
    <scope>NUCLEOTIDE SEQUENCE [LARGE SCALE GENOMIC DNA]</scope>
    <source>
        <strain evidence="5 6">THS-13</strain>
    </source>
</reference>
<dbReference type="EMBL" id="RJVO01000001">
    <property type="protein sequence ID" value="ROH93257.1"/>
    <property type="molecule type" value="Genomic_DNA"/>
</dbReference>
<evidence type="ECO:0000256" key="1">
    <source>
        <dbReference type="ARBA" id="ARBA00006754"/>
    </source>
</evidence>
<dbReference type="InterPro" id="IPR051448">
    <property type="entry name" value="CdaR-like_regulators"/>
</dbReference>
<dbReference type="Pfam" id="PF17853">
    <property type="entry name" value="GGDEF_2"/>
    <property type="match status" value="1"/>
</dbReference>
<protein>
    <recommendedName>
        <fullName evidence="7">PucR family transcriptional regulator</fullName>
    </recommendedName>
</protein>
<comment type="caution">
    <text evidence="5">The sequence shown here is derived from an EMBL/GenBank/DDBJ whole genome shotgun (WGS) entry which is preliminary data.</text>
</comment>
<evidence type="ECO:0000259" key="2">
    <source>
        <dbReference type="Pfam" id="PF13556"/>
    </source>
</evidence>
<evidence type="ECO:0000313" key="5">
    <source>
        <dbReference type="EMBL" id="ROH93257.1"/>
    </source>
</evidence>
<evidence type="ECO:0000313" key="6">
    <source>
        <dbReference type="Proteomes" id="UP000282106"/>
    </source>
</evidence>
<dbReference type="InterPro" id="IPR025736">
    <property type="entry name" value="PucR_C-HTH_dom"/>
</dbReference>
<dbReference type="InParanoid" id="A0A3N0VKF8"/>
<gene>
    <name evidence="5" type="ORF">ED208_01660</name>
</gene>
<feature type="domain" description="RsbT co-antagonist protein RsbRD N-terminal" evidence="3">
    <location>
        <begin position="14"/>
        <end position="154"/>
    </location>
</feature>
<dbReference type="PANTHER" id="PTHR33744">
    <property type="entry name" value="CARBOHYDRATE DIACID REGULATOR"/>
    <property type="match status" value="1"/>
</dbReference>
<keyword evidence="6" id="KW-1185">Reference proteome</keyword>
<accession>A0A3N0VKF8</accession>
<name>A0A3N0VKF8_9GAMM</name>
<evidence type="ECO:0000259" key="4">
    <source>
        <dbReference type="Pfam" id="PF17853"/>
    </source>
</evidence>
<dbReference type="AlphaFoldDB" id="A0A3N0VKF8"/>
<dbReference type="Pfam" id="PF13556">
    <property type="entry name" value="HTH_30"/>
    <property type="match status" value="1"/>
</dbReference>
<dbReference type="Gene3D" id="1.10.10.2840">
    <property type="entry name" value="PucR C-terminal helix-turn-helix domain"/>
    <property type="match status" value="1"/>
</dbReference>
<evidence type="ECO:0008006" key="7">
    <source>
        <dbReference type="Google" id="ProtNLM"/>
    </source>
</evidence>
<dbReference type="InterPro" id="IPR042070">
    <property type="entry name" value="PucR_C-HTH_sf"/>
</dbReference>
<dbReference type="PANTHER" id="PTHR33744:SF7">
    <property type="entry name" value="PUCR FAMILY TRANSCRIPTIONAL REGULATOR"/>
    <property type="match status" value="1"/>
</dbReference>
<feature type="domain" description="PucR C-terminal helix-turn-helix" evidence="2">
    <location>
        <begin position="339"/>
        <end position="397"/>
    </location>
</feature>
<dbReference type="FunCoup" id="A0A3N0VKF8">
    <property type="interactions" value="39"/>
</dbReference>
<sequence>MQLVEGQLGDHQSIVLRMVACMDAQISDYRQLSDAAIRVDIQESLDYVLQLWLRGLLEDRWPSALELEPLVAYGRRRVHQGISMESLLQAAHSGARLLWQETLARAESSPELMQELLYRVSPRLLAYFDLVGQTLSGAYAEERRERLSWRDRLRYELCRLVFNNPEDVDGFRTRMSALGMDSSALHLGLALRMQAGDGLAFPDSRLDLLFTAIRRLLETDGETLLRTVRHGHLLIWAPLLAGESLIEGEARLAAQMQALLRADAGIAAIGLGLPDSGPRGWQLSAEQALKALDLGARLEPQQTLRRYFDFALYDALSQSDSVWRFHECLIERLSREAHLTRTLEAYFEHRQHRKAVAGALDIHPNTLSYRLERIETILGARLDEVNWQSRLYAALRLRRLHSKNEPVG</sequence>
<dbReference type="InterPro" id="IPR025751">
    <property type="entry name" value="RsbRD_N_dom"/>
</dbReference>
<dbReference type="Proteomes" id="UP000282106">
    <property type="component" value="Unassembled WGS sequence"/>
</dbReference>
<organism evidence="5 6">
    <name type="scientific">Stagnimonas aquatica</name>
    <dbReference type="NCBI Taxonomy" id="2689987"/>
    <lineage>
        <taxon>Bacteria</taxon>
        <taxon>Pseudomonadati</taxon>
        <taxon>Pseudomonadota</taxon>
        <taxon>Gammaproteobacteria</taxon>
        <taxon>Nevskiales</taxon>
        <taxon>Nevskiaceae</taxon>
        <taxon>Stagnimonas</taxon>
    </lineage>
</organism>